<evidence type="ECO:0008006" key="6">
    <source>
        <dbReference type="Google" id="ProtNLM"/>
    </source>
</evidence>
<dbReference type="InterPro" id="IPR052055">
    <property type="entry name" value="Hepadnavirus_pol/RT"/>
</dbReference>
<dbReference type="Gene3D" id="1.10.443.10">
    <property type="entry name" value="Intergrase catalytic core"/>
    <property type="match status" value="1"/>
</dbReference>
<dbReference type="STRING" id="685588.A0A067S4X8"/>
<dbReference type="InterPro" id="IPR010998">
    <property type="entry name" value="Integrase_recombinase_N"/>
</dbReference>
<keyword evidence="5" id="KW-1185">Reference proteome</keyword>
<name>A0A067S4X8_GALM3</name>
<evidence type="ECO:0000313" key="4">
    <source>
        <dbReference type="EMBL" id="KDR64917.1"/>
    </source>
</evidence>
<dbReference type="GO" id="GO:0015074">
    <property type="term" value="P:DNA integration"/>
    <property type="evidence" value="ECO:0007669"/>
    <property type="project" value="InterPro"/>
</dbReference>
<dbReference type="Gene3D" id="1.10.150.130">
    <property type="match status" value="1"/>
</dbReference>
<keyword evidence="1" id="KW-0238">DNA-binding</keyword>
<dbReference type="Proteomes" id="UP000027222">
    <property type="component" value="Unassembled WGS sequence"/>
</dbReference>
<dbReference type="InterPro" id="IPR013762">
    <property type="entry name" value="Integrase-like_cat_sf"/>
</dbReference>
<dbReference type="OrthoDB" id="2678913at2759"/>
<dbReference type="EMBL" id="KL142667">
    <property type="protein sequence ID" value="KDR64917.1"/>
    <property type="molecule type" value="Genomic_DNA"/>
</dbReference>
<evidence type="ECO:0000313" key="5">
    <source>
        <dbReference type="Proteomes" id="UP000027222"/>
    </source>
</evidence>
<proteinExistence type="predicted"/>
<dbReference type="InterPro" id="IPR011010">
    <property type="entry name" value="DNA_brk_join_enz"/>
</dbReference>
<gene>
    <name evidence="4" type="ORF">GALMADRAFT_82536</name>
</gene>
<evidence type="ECO:0000256" key="2">
    <source>
        <dbReference type="ARBA" id="ARBA00023172"/>
    </source>
</evidence>
<organism evidence="4 5">
    <name type="scientific">Galerina marginata (strain CBS 339.88)</name>
    <dbReference type="NCBI Taxonomy" id="685588"/>
    <lineage>
        <taxon>Eukaryota</taxon>
        <taxon>Fungi</taxon>
        <taxon>Dikarya</taxon>
        <taxon>Basidiomycota</taxon>
        <taxon>Agaricomycotina</taxon>
        <taxon>Agaricomycetes</taxon>
        <taxon>Agaricomycetidae</taxon>
        <taxon>Agaricales</taxon>
        <taxon>Agaricineae</taxon>
        <taxon>Strophariaceae</taxon>
        <taxon>Galerina</taxon>
    </lineage>
</organism>
<dbReference type="SUPFAM" id="SSF56349">
    <property type="entry name" value="DNA breaking-rejoining enzymes"/>
    <property type="match status" value="1"/>
</dbReference>
<feature type="non-terminal residue" evidence="4">
    <location>
        <position position="1"/>
    </location>
</feature>
<feature type="region of interest" description="Disordered" evidence="3">
    <location>
        <begin position="269"/>
        <end position="298"/>
    </location>
</feature>
<accession>A0A067S4X8</accession>
<evidence type="ECO:0000256" key="1">
    <source>
        <dbReference type="ARBA" id="ARBA00023125"/>
    </source>
</evidence>
<dbReference type="GO" id="GO:0003677">
    <property type="term" value="F:DNA binding"/>
    <property type="evidence" value="ECO:0007669"/>
    <property type="project" value="UniProtKB-KW"/>
</dbReference>
<dbReference type="PANTHER" id="PTHR33050:SF7">
    <property type="entry name" value="RIBONUCLEASE H"/>
    <property type="match status" value="1"/>
</dbReference>
<evidence type="ECO:0000256" key="3">
    <source>
        <dbReference type="SAM" id="MobiDB-lite"/>
    </source>
</evidence>
<protein>
    <recommendedName>
        <fullName evidence="6">Tyr recombinase domain-containing protein</fullName>
    </recommendedName>
</protein>
<dbReference type="HOGENOM" id="CLU_003292_0_2_1"/>
<dbReference type="AlphaFoldDB" id="A0A067S4X8"/>
<dbReference type="PANTHER" id="PTHR33050">
    <property type="entry name" value="REVERSE TRANSCRIPTASE DOMAIN-CONTAINING PROTEIN"/>
    <property type="match status" value="1"/>
</dbReference>
<sequence length="672" mass="75860">FIGFSWNLESQTVSIPESKKTKYLHAIFAWESKATHNLEEVQKLYGKLLHACAVVPTGRAYLTSLEKFMAIFGNNPFMPHSPPRSTRDDLYWWKQTLSRSHIFRSIPGPKIILDVAAYSDASSETGIGITIGSHWRAWRLLPGWKENGRDIGWAEAIGFLFLILTLLPGSTSGTNFKIFGDNKGVVEGWWKGRSRNTATNEVFKLVHDESERASITFHTRYVPSKDNPADDPSRGCYGPRNLLLPPIAIPQAYQQLVVNFDEEPRPIESCQIRDGTAPKPCPRPNRENTRPSPYSDNLRPLPSVLRPHVLARDRIRLWKPTVSRNNLDPRGIPTNLSEADLTRIAELMAVVWEPSTREGYGSGLLTYHVWCDIRAMPEEQRAPMSPIVAAAFVSTLAGAYSWKTIRNYLYGVRAWHIFHGVKWEMDQPEMEALLKGAEKATPESSKRKKRMPYTLQFILAIRAQLDLNDPFEAAVYACLTTIFYACARVGEFTVPTLTAFNATTHVKPSDVTTERDRNGLESTAFQIPRTKTSTHGESVSWSRQNGDTDPEKAFAHHLAVNQPPEDGPLFAYRYKNTHRPLTKPAFIKALATAATKAGLEPMQGHGIRIGSTLEYLLRGVPFDVMKVKGRWASDAFLIYLTKHAQILAPYMQAQPELHAEFVRLTMPRIRRN</sequence>
<dbReference type="GO" id="GO:0006310">
    <property type="term" value="P:DNA recombination"/>
    <property type="evidence" value="ECO:0007669"/>
    <property type="project" value="UniProtKB-KW"/>
</dbReference>
<keyword evidence="2" id="KW-0233">DNA recombination</keyword>
<dbReference type="SUPFAM" id="SSF47823">
    <property type="entry name" value="lambda integrase-like, N-terminal domain"/>
    <property type="match status" value="1"/>
</dbReference>
<reference evidence="5" key="1">
    <citation type="journal article" date="2014" name="Proc. Natl. Acad. Sci. U.S.A.">
        <title>Extensive sampling of basidiomycete genomes demonstrates inadequacy of the white-rot/brown-rot paradigm for wood decay fungi.</title>
        <authorList>
            <person name="Riley R."/>
            <person name="Salamov A.A."/>
            <person name="Brown D.W."/>
            <person name="Nagy L.G."/>
            <person name="Floudas D."/>
            <person name="Held B.W."/>
            <person name="Levasseur A."/>
            <person name="Lombard V."/>
            <person name="Morin E."/>
            <person name="Otillar R."/>
            <person name="Lindquist E.A."/>
            <person name="Sun H."/>
            <person name="LaButti K.M."/>
            <person name="Schmutz J."/>
            <person name="Jabbour D."/>
            <person name="Luo H."/>
            <person name="Baker S.E."/>
            <person name="Pisabarro A.G."/>
            <person name="Walton J.D."/>
            <person name="Blanchette R.A."/>
            <person name="Henrissat B."/>
            <person name="Martin F."/>
            <person name="Cullen D."/>
            <person name="Hibbett D.S."/>
            <person name="Grigoriev I.V."/>
        </authorList>
    </citation>
    <scope>NUCLEOTIDE SEQUENCE [LARGE SCALE GENOMIC DNA]</scope>
    <source>
        <strain evidence="5">CBS 339.88</strain>
    </source>
</reference>